<dbReference type="Pfam" id="PF14622">
    <property type="entry name" value="Ribonucleas_3_3"/>
    <property type="match status" value="1"/>
</dbReference>
<dbReference type="SUPFAM" id="SSF69065">
    <property type="entry name" value="RNase III domain-like"/>
    <property type="match status" value="1"/>
</dbReference>
<dbReference type="AlphaFoldDB" id="A0A9P4JZX2"/>
<dbReference type="Proteomes" id="UP000800093">
    <property type="component" value="Unassembled WGS sequence"/>
</dbReference>
<feature type="compositionally biased region" description="Basic and acidic residues" evidence="1">
    <location>
        <begin position="163"/>
        <end position="182"/>
    </location>
</feature>
<dbReference type="PROSITE" id="PS50142">
    <property type="entry name" value="RNASE_3_2"/>
    <property type="match status" value="1"/>
</dbReference>
<evidence type="ECO:0000259" key="2">
    <source>
        <dbReference type="PROSITE" id="PS50142"/>
    </source>
</evidence>
<name>A0A9P4JZX2_9PLEO</name>
<dbReference type="Gene3D" id="1.10.1520.10">
    <property type="entry name" value="Ribonuclease III domain"/>
    <property type="match status" value="1"/>
</dbReference>
<proteinExistence type="predicted"/>
<dbReference type="EMBL" id="ML986690">
    <property type="protein sequence ID" value="KAF2260032.1"/>
    <property type="molecule type" value="Genomic_DNA"/>
</dbReference>
<protein>
    <recommendedName>
        <fullName evidence="2">RNase III domain-containing protein</fullName>
    </recommendedName>
</protein>
<evidence type="ECO:0000313" key="3">
    <source>
        <dbReference type="EMBL" id="KAF2260032.1"/>
    </source>
</evidence>
<dbReference type="GO" id="GO:0006396">
    <property type="term" value="P:RNA processing"/>
    <property type="evidence" value="ECO:0007669"/>
    <property type="project" value="InterPro"/>
</dbReference>
<evidence type="ECO:0000256" key="1">
    <source>
        <dbReference type="SAM" id="MobiDB-lite"/>
    </source>
</evidence>
<gene>
    <name evidence="3" type="ORF">CC78DRAFT_585248</name>
</gene>
<dbReference type="InterPro" id="IPR036389">
    <property type="entry name" value="RNase_III_sf"/>
</dbReference>
<sequence length="257" mass="28294">MATTVHPHDVSPRILQCEYIIGYVFKNKNLADEALRVLCIADMEVYRVSWNTGLAILGRKVMEGLVCRMWWFAEAEHLVERWARISENLLSPKALADRARNLGFDKGIQLVLRQGEDGDSILATAVEAVLGAVFVDSGEEAVDRVLYGLGGEISTTVSGERIGSTDRDPLRGNKGQDDDGRQDVLARAPLRARISDNDITSELVLQGLRHGRHMQAASILSSQLGFHTTTLSPTRRLHGGPDISAAMLPTHCRCVIR</sequence>
<feature type="region of interest" description="Disordered" evidence="1">
    <location>
        <begin position="158"/>
        <end position="182"/>
    </location>
</feature>
<dbReference type="OrthoDB" id="67027at2759"/>
<reference evidence="4" key="1">
    <citation type="journal article" date="2020" name="Stud. Mycol.">
        <title>101 Dothideomycetes genomes: A test case for predicting lifestyles and emergence of pathogens.</title>
        <authorList>
            <person name="Haridas S."/>
            <person name="Albert R."/>
            <person name="Binder M."/>
            <person name="Bloem J."/>
            <person name="LaButti K."/>
            <person name="Salamov A."/>
            <person name="Andreopoulos B."/>
            <person name="Baker S."/>
            <person name="Barry K."/>
            <person name="Bills G."/>
            <person name="Bluhm B."/>
            <person name="Cannon C."/>
            <person name="Castanera R."/>
            <person name="Culley D."/>
            <person name="Daum C."/>
            <person name="Ezra D."/>
            <person name="Gonzalez J."/>
            <person name="Henrissat B."/>
            <person name="Kuo A."/>
            <person name="Liang C."/>
            <person name="Lipzen A."/>
            <person name="Lutzoni F."/>
            <person name="Magnuson J."/>
            <person name="Mondo S."/>
            <person name="Nolan M."/>
            <person name="Ohm R."/>
            <person name="Pangilinan J."/>
            <person name="Park H.-J."/>
            <person name="Ramirez L."/>
            <person name="Alfaro M."/>
            <person name="Sun H."/>
            <person name="Tritt A."/>
            <person name="Yoshinaga Y."/>
            <person name="Zwiers L.-H."/>
            <person name="Turgeon B."/>
            <person name="Goodwin S."/>
            <person name="Spatafora J."/>
            <person name="Crous P."/>
            <person name="Grigoriev I."/>
        </authorList>
    </citation>
    <scope>NUCLEOTIDE SEQUENCE [LARGE SCALE GENOMIC DNA]</scope>
    <source>
        <strain evidence="4">CBS 304.66</strain>
    </source>
</reference>
<keyword evidence="4" id="KW-1185">Reference proteome</keyword>
<comment type="caution">
    <text evidence="3">The sequence shown here is derived from an EMBL/GenBank/DDBJ whole genome shotgun (WGS) entry which is preliminary data.</text>
</comment>
<dbReference type="CDD" id="cd00593">
    <property type="entry name" value="RIBOc"/>
    <property type="match status" value="1"/>
</dbReference>
<accession>A0A9P4JZX2</accession>
<feature type="domain" description="RNase III" evidence="2">
    <location>
        <begin position="21"/>
        <end position="138"/>
    </location>
</feature>
<evidence type="ECO:0000313" key="4">
    <source>
        <dbReference type="Proteomes" id="UP000800093"/>
    </source>
</evidence>
<dbReference type="GO" id="GO:0004525">
    <property type="term" value="F:ribonuclease III activity"/>
    <property type="evidence" value="ECO:0007669"/>
    <property type="project" value="InterPro"/>
</dbReference>
<dbReference type="InterPro" id="IPR000999">
    <property type="entry name" value="RNase_III_dom"/>
</dbReference>
<organism evidence="3 4">
    <name type="scientific">Lojkania enalia</name>
    <dbReference type="NCBI Taxonomy" id="147567"/>
    <lineage>
        <taxon>Eukaryota</taxon>
        <taxon>Fungi</taxon>
        <taxon>Dikarya</taxon>
        <taxon>Ascomycota</taxon>
        <taxon>Pezizomycotina</taxon>
        <taxon>Dothideomycetes</taxon>
        <taxon>Pleosporomycetidae</taxon>
        <taxon>Pleosporales</taxon>
        <taxon>Pleosporales incertae sedis</taxon>
        <taxon>Lojkania</taxon>
    </lineage>
</organism>